<feature type="compositionally biased region" description="Acidic residues" evidence="1">
    <location>
        <begin position="164"/>
        <end position="181"/>
    </location>
</feature>
<evidence type="ECO:0000313" key="2">
    <source>
        <dbReference type="EMBL" id="GFN04188.1"/>
    </source>
</evidence>
<evidence type="ECO:0008006" key="4">
    <source>
        <dbReference type="Google" id="ProtNLM"/>
    </source>
</evidence>
<dbReference type="RefSeq" id="WP_032759970.1">
    <property type="nucleotide sequence ID" value="NZ_BMUG01000001.1"/>
</dbReference>
<dbReference type="AlphaFoldDB" id="A0A7J0CPG3"/>
<evidence type="ECO:0000313" key="3">
    <source>
        <dbReference type="Proteomes" id="UP000498740"/>
    </source>
</evidence>
<protein>
    <recommendedName>
        <fullName evidence="4">Helix-turn-helix domain-containing protein</fullName>
    </recommendedName>
</protein>
<proteinExistence type="predicted"/>
<organism evidence="2 3">
    <name type="scientific">Streptomyces microflavus</name>
    <name type="common">Streptomyces lipmanii</name>
    <dbReference type="NCBI Taxonomy" id="1919"/>
    <lineage>
        <taxon>Bacteria</taxon>
        <taxon>Bacillati</taxon>
        <taxon>Actinomycetota</taxon>
        <taxon>Actinomycetes</taxon>
        <taxon>Kitasatosporales</taxon>
        <taxon>Streptomycetaceae</taxon>
        <taxon>Streptomyces</taxon>
    </lineage>
</organism>
<sequence length="376" mass="41210">MLRHVIAPSSGWTKASHAVVRDRRMNSDAKILLLYVQGLPESATGRPLGELARKLEMKGRAYQQAKKQLIEHGYVHEWRGQGDGGRWVTEQLFTNTPLTRDEARAVRDRLSPEGAGSTRAERLSAPLPSAQSPTVGEPTPPSAGGYVPEEEHVDENTPHPPSEAEPEPEPEPEPDPDPEPEPDPKPGPEPEAGHRPTPAQEPGAEARPPQPPPSPQLTRAERVLLSLRHTRRELLLGVGEARALAVEAAKWLERGLTESELRHALLAEPPMGGVRSAVGFLRHRLTHKCPVAAAPVTPPEPPPPPVRALITCTSEAEEDHVFRPLGDETECADCRRATAYANWMVDTDTYDFPPDMTWRQRFVAVAKADALRGEPA</sequence>
<feature type="region of interest" description="Disordered" evidence="1">
    <location>
        <begin position="99"/>
        <end position="217"/>
    </location>
</feature>
<feature type="compositionally biased region" description="Low complexity" evidence="1">
    <location>
        <begin position="198"/>
        <end position="207"/>
    </location>
</feature>
<dbReference type="Proteomes" id="UP000498740">
    <property type="component" value="Unassembled WGS sequence"/>
</dbReference>
<reference evidence="2 3" key="1">
    <citation type="submission" date="2020-05" db="EMBL/GenBank/DDBJ databases">
        <title>Whole genome shotgun sequence of Streptomyces microflavus NBRC 13062.</title>
        <authorList>
            <person name="Komaki H."/>
            <person name="Tamura T."/>
        </authorList>
    </citation>
    <scope>NUCLEOTIDE SEQUENCE [LARGE SCALE GENOMIC DNA]</scope>
    <source>
        <strain evidence="2 3">NBRC 13062</strain>
    </source>
</reference>
<feature type="compositionally biased region" description="Basic and acidic residues" evidence="1">
    <location>
        <begin position="99"/>
        <end position="111"/>
    </location>
</feature>
<feature type="compositionally biased region" description="Basic and acidic residues" evidence="1">
    <location>
        <begin position="182"/>
        <end position="194"/>
    </location>
</feature>
<dbReference type="EMBL" id="BLWD01000001">
    <property type="protein sequence ID" value="GFN04188.1"/>
    <property type="molecule type" value="Genomic_DNA"/>
</dbReference>
<accession>A0A7J0CPG3</accession>
<evidence type="ECO:0000256" key="1">
    <source>
        <dbReference type="SAM" id="MobiDB-lite"/>
    </source>
</evidence>
<gene>
    <name evidence="2" type="ORF">Smic_27440</name>
</gene>
<name>A0A7J0CPG3_STRMI</name>
<comment type="caution">
    <text evidence="2">The sequence shown here is derived from an EMBL/GenBank/DDBJ whole genome shotgun (WGS) entry which is preliminary data.</text>
</comment>